<comment type="caution">
    <text evidence="1">The sequence shown here is derived from an EMBL/GenBank/DDBJ whole genome shotgun (WGS) entry which is preliminary data.</text>
</comment>
<dbReference type="Proteomes" id="UP001589858">
    <property type="component" value="Unassembled WGS sequence"/>
</dbReference>
<accession>A0ABV6S4N8</accession>
<keyword evidence="2" id="KW-1185">Reference proteome</keyword>
<organism evidence="1 2">
    <name type="scientific">Novosphingobium clariflavum</name>
    <dbReference type="NCBI Taxonomy" id="2029884"/>
    <lineage>
        <taxon>Bacteria</taxon>
        <taxon>Pseudomonadati</taxon>
        <taxon>Pseudomonadota</taxon>
        <taxon>Alphaproteobacteria</taxon>
        <taxon>Sphingomonadales</taxon>
        <taxon>Sphingomonadaceae</taxon>
        <taxon>Novosphingobium</taxon>
    </lineage>
</organism>
<dbReference type="EMBL" id="JBHLTM010000003">
    <property type="protein sequence ID" value="MFC0683078.1"/>
    <property type="molecule type" value="Genomic_DNA"/>
</dbReference>
<name>A0ABV6S4N8_9SPHN</name>
<gene>
    <name evidence="1" type="ORF">ACFFF8_00555</name>
</gene>
<evidence type="ECO:0000313" key="2">
    <source>
        <dbReference type="Proteomes" id="UP001589858"/>
    </source>
</evidence>
<evidence type="ECO:0000313" key="1">
    <source>
        <dbReference type="EMBL" id="MFC0683078.1"/>
    </source>
</evidence>
<reference evidence="1 2" key="1">
    <citation type="submission" date="2024-09" db="EMBL/GenBank/DDBJ databases">
        <authorList>
            <person name="Sun Q."/>
            <person name="Mori K."/>
        </authorList>
    </citation>
    <scope>NUCLEOTIDE SEQUENCE [LARGE SCALE GENOMIC DNA]</scope>
    <source>
        <strain evidence="1 2">CICC 11035S</strain>
    </source>
</reference>
<protein>
    <submittedName>
        <fullName evidence="1">Uncharacterized protein</fullName>
    </submittedName>
</protein>
<proteinExistence type="predicted"/>
<dbReference type="RefSeq" id="WP_207079122.1">
    <property type="nucleotide sequence ID" value="NZ_JAPCWC010000008.1"/>
</dbReference>
<sequence length="61" mass="6593">MIDLQRAALLAKGDDKFAVTVSRSWLREVVAELAASRADAARRQPIVPHLDVVPLAAALTQ</sequence>